<keyword evidence="4 9" id="KW-0813">Transport</keyword>
<gene>
    <name evidence="11" type="primary">nad3</name>
</gene>
<keyword evidence="5 9" id="KW-0812">Transmembrane</keyword>
<evidence type="ECO:0000313" key="11">
    <source>
        <dbReference type="EMBL" id="CAL24357.1"/>
    </source>
</evidence>
<evidence type="ECO:0000256" key="5">
    <source>
        <dbReference type="ARBA" id="ARBA00022692"/>
    </source>
</evidence>
<dbReference type="EMBL" id="AM292602">
    <property type="protein sequence ID" value="CAL24357.1"/>
    <property type="molecule type" value="Genomic_DNA"/>
</dbReference>
<keyword evidence="9" id="KW-1278">Translocase</keyword>
<evidence type="ECO:0000256" key="7">
    <source>
        <dbReference type="ARBA" id="ARBA00023136"/>
    </source>
</evidence>
<keyword evidence="9" id="KW-0679">Respiratory chain</keyword>
<comment type="catalytic activity">
    <reaction evidence="8 9">
        <text>a ubiquinone + NADH + 5 H(+)(in) = a ubiquinol + NAD(+) + 4 H(+)(out)</text>
        <dbReference type="Rhea" id="RHEA:29091"/>
        <dbReference type="Rhea" id="RHEA-COMP:9565"/>
        <dbReference type="Rhea" id="RHEA-COMP:9566"/>
        <dbReference type="ChEBI" id="CHEBI:15378"/>
        <dbReference type="ChEBI" id="CHEBI:16389"/>
        <dbReference type="ChEBI" id="CHEBI:17976"/>
        <dbReference type="ChEBI" id="CHEBI:57540"/>
        <dbReference type="ChEBI" id="CHEBI:57945"/>
        <dbReference type="EC" id="7.1.1.2"/>
    </reaction>
</comment>
<dbReference type="InterPro" id="IPR038430">
    <property type="entry name" value="NDAH_ubi_oxred_su3_sf"/>
</dbReference>
<keyword evidence="9 11" id="KW-0496">Mitochondrion</keyword>
<evidence type="ECO:0000256" key="10">
    <source>
        <dbReference type="SAM" id="SignalP"/>
    </source>
</evidence>
<dbReference type="EC" id="7.1.1.2" evidence="9"/>
<evidence type="ECO:0000256" key="4">
    <source>
        <dbReference type="ARBA" id="ARBA00022448"/>
    </source>
</evidence>
<keyword evidence="7 9" id="KW-0472">Membrane</keyword>
<comment type="similarity">
    <text evidence="2 9">Belongs to the complex I subunit 3 family.</text>
</comment>
<dbReference type="GO" id="GO:0031966">
    <property type="term" value="C:mitochondrial membrane"/>
    <property type="evidence" value="ECO:0007669"/>
    <property type="project" value="UniProtKB-SubCell"/>
</dbReference>
<evidence type="ECO:0000256" key="2">
    <source>
        <dbReference type="ARBA" id="ARBA00008472"/>
    </source>
</evidence>
<dbReference type="Pfam" id="PF00507">
    <property type="entry name" value="Oxidored_q4"/>
    <property type="match status" value="1"/>
</dbReference>
<keyword evidence="9" id="KW-0830">Ubiquinone</keyword>
<keyword evidence="10" id="KW-0732">Signal</keyword>
<evidence type="ECO:0000256" key="9">
    <source>
        <dbReference type="RuleBase" id="RU003640"/>
    </source>
</evidence>
<evidence type="ECO:0000256" key="3">
    <source>
        <dbReference type="ARBA" id="ARBA00021007"/>
    </source>
</evidence>
<comment type="function">
    <text evidence="9">Core subunit of the mitochondrial membrane respiratory chain NADH dehydrogenase (Complex I) which catalyzes electron transfer from NADH through the respiratory chain, using ubiquinone as an electron acceptor. Essential for the catalytic activity of complex I.</text>
</comment>
<keyword evidence="6 9" id="KW-1133">Transmembrane helix</keyword>
<feature type="chain" id="PRO_5002714811" description="NADH-ubiquinone oxidoreductase chain 3" evidence="10">
    <location>
        <begin position="22"/>
        <end position="126"/>
    </location>
</feature>
<keyword evidence="9" id="KW-0520">NAD</keyword>
<sequence length="126" mass="13636">MLVMIYGLLVFVVLGLLGAVGESVFKGMYGHHKWLVGGGAALVGGDKGSSYECGFVDMNESLNTYTMQFYIIGLSFMLFDLEILIIIPVILVGLDMWGAVVGMSLFLMVVSVAAYYEVLGGVVEFF</sequence>
<dbReference type="GO" id="GO:0008137">
    <property type="term" value="F:NADH dehydrogenase (ubiquinone) activity"/>
    <property type="evidence" value="ECO:0007669"/>
    <property type="project" value="UniProtKB-UniRule"/>
</dbReference>
<feature type="transmembrane region" description="Helical" evidence="9">
    <location>
        <begin position="97"/>
        <end position="116"/>
    </location>
</feature>
<feature type="transmembrane region" description="Helical" evidence="9">
    <location>
        <begin position="67"/>
        <end position="90"/>
    </location>
</feature>
<name>A7WL89_9ASCI</name>
<evidence type="ECO:0000256" key="6">
    <source>
        <dbReference type="ARBA" id="ARBA00022989"/>
    </source>
</evidence>
<keyword evidence="9" id="KW-0249">Electron transport</keyword>
<proteinExistence type="inferred from homology"/>
<evidence type="ECO:0000256" key="1">
    <source>
        <dbReference type="ARBA" id="ARBA00004370"/>
    </source>
</evidence>
<feature type="signal peptide" evidence="10">
    <location>
        <begin position="1"/>
        <end position="21"/>
    </location>
</feature>
<dbReference type="Gene3D" id="1.20.58.1610">
    <property type="entry name" value="NADH:ubiquinone/plastoquinone oxidoreductase, chain 3"/>
    <property type="match status" value="1"/>
</dbReference>
<organism evidence="11">
    <name type="scientific">Phallusia fumigata</name>
    <dbReference type="NCBI Taxonomy" id="395376"/>
    <lineage>
        <taxon>Eukaryota</taxon>
        <taxon>Metazoa</taxon>
        <taxon>Chordata</taxon>
        <taxon>Tunicata</taxon>
        <taxon>Ascidiacea</taxon>
        <taxon>Phlebobranchia</taxon>
        <taxon>Ascidiidae</taxon>
        <taxon>Phallusia</taxon>
    </lineage>
</organism>
<dbReference type="InterPro" id="IPR000440">
    <property type="entry name" value="NADH_UbQ/plastoQ_OxRdtase_su3"/>
</dbReference>
<dbReference type="AlphaFoldDB" id="A7WL89"/>
<comment type="subcellular location">
    <subcellularLocation>
        <location evidence="1">Membrane</location>
    </subcellularLocation>
    <subcellularLocation>
        <location evidence="9">Mitochondrion membrane</location>
        <topology evidence="9">Multi-pass membrane protein</topology>
    </subcellularLocation>
</comment>
<dbReference type="PANTHER" id="PTHR11058">
    <property type="entry name" value="NADH-UBIQUINONE OXIDOREDUCTASE CHAIN 3"/>
    <property type="match status" value="1"/>
</dbReference>
<geneLocation type="mitochondrion" evidence="11"/>
<evidence type="ECO:0000256" key="8">
    <source>
        <dbReference type="ARBA" id="ARBA00049551"/>
    </source>
</evidence>
<reference evidence="11" key="1">
    <citation type="journal article" date="2007" name="BMC Evol. Biol.">
        <title>The mitochondrial genome of Phallusia mammillata and Phallusia fumigata (Tunicata, Ascidiacea): high genome plasticity at intra-genus level.</title>
        <authorList>
            <person name="Iannelli F."/>
            <person name="Griggio F."/>
            <person name="Pesole G."/>
            <person name="Gissi C."/>
        </authorList>
    </citation>
    <scope>NUCLEOTIDE SEQUENCE</scope>
    <source>
        <tissue evidence="11">Siphon muscle</tissue>
    </source>
</reference>
<protein>
    <recommendedName>
        <fullName evidence="3 9">NADH-ubiquinone oxidoreductase chain 3</fullName>
        <ecNumber evidence="9">7.1.1.2</ecNumber>
    </recommendedName>
</protein>
<dbReference type="PANTHER" id="PTHR11058:SF9">
    <property type="entry name" value="NADH-UBIQUINONE OXIDOREDUCTASE CHAIN 3"/>
    <property type="match status" value="1"/>
</dbReference>
<accession>A7WL89</accession>
<dbReference type="GO" id="GO:0030964">
    <property type="term" value="C:NADH dehydrogenase complex"/>
    <property type="evidence" value="ECO:0007669"/>
    <property type="project" value="TreeGrafter"/>
</dbReference>